<organism evidence="2 3">
    <name type="scientific">Cannabis sativa</name>
    <name type="common">Hemp</name>
    <name type="synonym">Marijuana</name>
    <dbReference type="NCBI Taxonomy" id="3483"/>
    <lineage>
        <taxon>Eukaryota</taxon>
        <taxon>Viridiplantae</taxon>
        <taxon>Streptophyta</taxon>
        <taxon>Embryophyta</taxon>
        <taxon>Tracheophyta</taxon>
        <taxon>Spermatophyta</taxon>
        <taxon>Magnoliopsida</taxon>
        <taxon>eudicotyledons</taxon>
        <taxon>Gunneridae</taxon>
        <taxon>Pentapetalae</taxon>
        <taxon>rosids</taxon>
        <taxon>fabids</taxon>
        <taxon>Rosales</taxon>
        <taxon>Cannabaceae</taxon>
        <taxon>Cannabis</taxon>
    </lineage>
</organism>
<proteinExistence type="predicted"/>
<dbReference type="GO" id="GO:0016787">
    <property type="term" value="F:hydrolase activity"/>
    <property type="evidence" value="ECO:0007669"/>
    <property type="project" value="InterPro"/>
</dbReference>
<evidence type="ECO:0000313" key="2">
    <source>
        <dbReference type="EMBL" id="KAF4346079.1"/>
    </source>
</evidence>
<feature type="domain" description="Helicase/UvrB N-terminal" evidence="1">
    <location>
        <begin position="46"/>
        <end position="121"/>
    </location>
</feature>
<dbReference type="Pfam" id="PF04851">
    <property type="entry name" value="ResIII"/>
    <property type="match status" value="1"/>
</dbReference>
<dbReference type="AlphaFoldDB" id="A0A7J6DKG3"/>
<dbReference type="GO" id="GO:0005524">
    <property type="term" value="F:ATP binding"/>
    <property type="evidence" value="ECO:0007669"/>
    <property type="project" value="InterPro"/>
</dbReference>
<dbReference type="SUPFAM" id="SSF52540">
    <property type="entry name" value="P-loop containing nucleoside triphosphate hydrolases"/>
    <property type="match status" value="1"/>
</dbReference>
<accession>A0A7J6DKG3</accession>
<dbReference type="PANTHER" id="PTHR14074:SF16">
    <property type="entry name" value="ANTIVIRAL INNATE IMMUNE RESPONSE RECEPTOR RIG-I"/>
    <property type="match status" value="1"/>
</dbReference>
<dbReference type="Proteomes" id="UP000583929">
    <property type="component" value="Unassembled WGS sequence"/>
</dbReference>
<dbReference type="InterPro" id="IPR006935">
    <property type="entry name" value="Helicase/UvrB_N"/>
</dbReference>
<dbReference type="GO" id="GO:0003677">
    <property type="term" value="F:DNA binding"/>
    <property type="evidence" value="ECO:0007669"/>
    <property type="project" value="InterPro"/>
</dbReference>
<dbReference type="EMBL" id="JAATIQ010001192">
    <property type="protein sequence ID" value="KAF4346079.1"/>
    <property type="molecule type" value="Genomic_DNA"/>
</dbReference>
<gene>
    <name evidence="2" type="ORF">G4B88_015464</name>
</gene>
<dbReference type="PANTHER" id="PTHR14074">
    <property type="entry name" value="HELICASE WITH DEATH DOMAIN-RELATED"/>
    <property type="match status" value="1"/>
</dbReference>
<dbReference type="InterPro" id="IPR051363">
    <property type="entry name" value="RLR_Helicase"/>
</dbReference>
<reference evidence="2 3" key="1">
    <citation type="journal article" date="2020" name="bioRxiv">
        <title>Sequence and annotation of 42 cannabis genomes reveals extensive copy number variation in cannabinoid synthesis and pathogen resistance genes.</title>
        <authorList>
            <person name="Mckernan K.J."/>
            <person name="Helbert Y."/>
            <person name="Kane L.T."/>
            <person name="Ebling H."/>
            <person name="Zhang L."/>
            <person name="Liu B."/>
            <person name="Eaton Z."/>
            <person name="Mclaughlin S."/>
            <person name="Kingan S."/>
            <person name="Baybayan P."/>
            <person name="Concepcion G."/>
            <person name="Jordan M."/>
            <person name="Riva A."/>
            <person name="Barbazuk W."/>
            <person name="Harkins T."/>
        </authorList>
    </citation>
    <scope>NUCLEOTIDE SEQUENCE [LARGE SCALE GENOMIC DNA]</scope>
    <source>
        <strain evidence="3">cv. Jamaican Lion 4</strain>
        <tissue evidence="2">Leaf</tissue>
    </source>
</reference>
<keyword evidence="3" id="KW-1185">Reference proteome</keyword>
<name>A0A7J6DKG3_CANSA</name>
<protein>
    <recommendedName>
        <fullName evidence="1">Helicase/UvrB N-terminal domain-containing protein</fullName>
    </recommendedName>
</protein>
<comment type="caution">
    <text evidence="2">The sequence shown here is derived from an EMBL/GenBank/DDBJ whole genome shotgun (WGS) entry which is preliminary data.</text>
</comment>
<evidence type="ECO:0000259" key="1">
    <source>
        <dbReference type="Pfam" id="PF04851"/>
    </source>
</evidence>
<dbReference type="Gene3D" id="3.40.50.300">
    <property type="entry name" value="P-loop containing nucleotide triphosphate hydrolases"/>
    <property type="match status" value="1"/>
</dbReference>
<sequence length="140" mass="15915">MSNRAANRSFTICHYAGEVKQNVVEQVNMEIERSQEISADVLPFARSYQLEALESGMKQNTVVYLETGSGKTLIAIMLLRSYARLLRKPSQCIAVFLVPRPRSTTPQSRHQSYRSFTICHYAGEVIRLSPVDHFLLLILI</sequence>
<dbReference type="GO" id="GO:0005737">
    <property type="term" value="C:cytoplasm"/>
    <property type="evidence" value="ECO:0007669"/>
    <property type="project" value="TreeGrafter"/>
</dbReference>
<evidence type="ECO:0000313" key="3">
    <source>
        <dbReference type="Proteomes" id="UP000583929"/>
    </source>
</evidence>
<dbReference type="InterPro" id="IPR027417">
    <property type="entry name" value="P-loop_NTPase"/>
</dbReference>